<reference evidence="7 8" key="1">
    <citation type="submission" date="2019-07" db="EMBL/GenBank/DDBJ databases">
        <authorList>
            <person name="Zhao L.H."/>
        </authorList>
    </citation>
    <scope>NUCLEOTIDE SEQUENCE [LARGE SCALE GENOMIC DNA]</scope>
    <source>
        <strain evidence="7 8">Co35</strain>
    </source>
</reference>
<evidence type="ECO:0000259" key="5">
    <source>
        <dbReference type="Pfam" id="PF02384"/>
    </source>
</evidence>
<dbReference type="GO" id="GO:0009007">
    <property type="term" value="F:site-specific DNA-methyltransferase (adenine-specific) activity"/>
    <property type="evidence" value="ECO:0007669"/>
    <property type="project" value="UniProtKB-EC"/>
</dbReference>
<dbReference type="GO" id="GO:0008170">
    <property type="term" value="F:N-methyltransferase activity"/>
    <property type="evidence" value="ECO:0007669"/>
    <property type="project" value="InterPro"/>
</dbReference>
<evidence type="ECO:0000313" key="7">
    <source>
        <dbReference type="EMBL" id="TSD55543.1"/>
    </source>
</evidence>
<keyword evidence="3" id="KW-0808">Transferase</keyword>
<keyword evidence="8" id="KW-1185">Reference proteome</keyword>
<name>A0A554RN46_9ACTN</name>
<dbReference type="Gene3D" id="3.40.50.150">
    <property type="entry name" value="Vaccinia Virus protein VP39"/>
    <property type="match status" value="1"/>
</dbReference>
<dbReference type="EC" id="2.1.1.72" evidence="1"/>
<dbReference type="GO" id="GO:0003677">
    <property type="term" value="F:DNA binding"/>
    <property type="evidence" value="ECO:0007669"/>
    <property type="project" value="InterPro"/>
</dbReference>
<evidence type="ECO:0000313" key="8">
    <source>
        <dbReference type="Proteomes" id="UP000316988"/>
    </source>
</evidence>
<comment type="caution">
    <text evidence="7">The sequence shown here is derived from an EMBL/GenBank/DDBJ whole genome shotgun (WGS) entry which is preliminary data.</text>
</comment>
<protein>
    <recommendedName>
        <fullName evidence="1">site-specific DNA-methyltransferase (adenine-specific)</fullName>
        <ecNumber evidence="1">2.1.1.72</ecNumber>
    </recommendedName>
</protein>
<dbReference type="InterPro" id="IPR050953">
    <property type="entry name" value="N4_N6_ade-DNA_methylase"/>
</dbReference>
<organism evidence="7 8">
    <name type="scientific">Aeromicrobium piscarium</name>
    <dbReference type="NCBI Taxonomy" id="2590901"/>
    <lineage>
        <taxon>Bacteria</taxon>
        <taxon>Bacillati</taxon>
        <taxon>Actinomycetota</taxon>
        <taxon>Actinomycetes</taxon>
        <taxon>Propionibacteriales</taxon>
        <taxon>Nocardioidaceae</taxon>
        <taxon>Aeromicrobium</taxon>
    </lineage>
</organism>
<dbReference type="SUPFAM" id="SSF53335">
    <property type="entry name" value="S-adenosyl-L-methionine-dependent methyltransferases"/>
    <property type="match status" value="1"/>
</dbReference>
<sequence>MVADAKLRELIRNAPKDTWALIDFLRDGLSWPLPDVTLLQSDDILIDWKPEELHLDPAKVAKLIDITQLPPLTAKQNFGVFFLNFDGNNLPITAVRRLVHRLVSNKRGKGAGTHPTWALDDLLFFCFANGDEKVIHVVNFREKDGKRVLRVLSWSDKPTETRLDLLVRKAVPELSWTTDDAPLLVVDPAGSRALANYREGLRNAKQLSRRMAEVAQDVRDEVADLLTVETKTGPIRSLYRDVREQLLGDITQERFADVYAQTMVYGLLTARIAHPEQFESEQSLAVMKFDNEFLDAIYARFREGSDGIIDVDELGLADLAEQLAGTDVDELLADFGADNQRDDPVVYFYEEFLSQYDPVQRKDLGAFYTPKPVVRYIVKTVDDALKSFGLPLGVADPTTWGEYVKARPDITIPKGALPEDSVVSMFDPANGTGTFLVEWLEQAKRNAGEVGLKTALSHASALEISLASYAVSHLKVSLDLPEDLREQERIPVFLGDTLSEKRVARISGLDDPIGAEGVQADRVKYDWHHNVLIGNPPYDRVESQGTGGFITAVTKGNKALGERSLFDDIFDDAKKHVIFSAHSSLYNLYVYFWRWAIWKVFEENTGPAVVSMITASSWLDGPGFLGLRRLAREVADEIIVVDLHGDNKGTRKDENVFDIESPVAIVTLIRRGNGDRTKPAPVHYASYRGTRAEKLDALADLAVGTTPLETAEASPDWHAPFIPASGGLDWAAHPKLTDLFPWQQPGCKFGRTWPIATTQDTLSRRWTALVDESDINKRSQLFVTPSSGRNIHTRVGDFDRIADLKAGSSHQPIARYAFRSFDRQWAFEDPRMAKTESPSLWESVSSQQVFLGSFTTRQLGSGPAATVTKAVPDLHYFRGSYGGKDIIPLYRDAAGTPNVAPATLNVLSEALGDKVTVEQLFAYTFGVLAGTDYTNRFHEALETPGPRVPLTSDPDLFAQMVAHGSKLIWLQTFGERFGSGELPTAGIGWKSEPSHLPEAKADIKYDPPTETLSVADGALTGIPEAVWNFEVSGMDIVAKWLGYRMAKPAGRAASSDSPLDHIRPSTWAPEWSAELVEIVAAIRETLALVPDGVALLDDIIAGPLIAADDLPAVPAPLRQPPKAGKVAAGQDSLTFDDGMLPGTNEGGLF</sequence>
<dbReference type="PANTHER" id="PTHR33841">
    <property type="entry name" value="DNA METHYLTRANSFERASE YEEA-RELATED"/>
    <property type="match status" value="1"/>
</dbReference>
<accession>A0A554RN46</accession>
<evidence type="ECO:0000259" key="6">
    <source>
        <dbReference type="Pfam" id="PF18135"/>
    </source>
</evidence>
<dbReference type="InterPro" id="IPR003356">
    <property type="entry name" value="DNA_methylase_A-5"/>
</dbReference>
<dbReference type="Pfam" id="PF18135">
    <property type="entry name" value="Type_ISP_C"/>
    <property type="match status" value="1"/>
</dbReference>
<feature type="domain" description="Type ISP restriction-modification enzyme LLaBIII C-terminal specificity" evidence="6">
    <location>
        <begin position="738"/>
        <end position="1077"/>
    </location>
</feature>
<dbReference type="GO" id="GO:0032259">
    <property type="term" value="P:methylation"/>
    <property type="evidence" value="ECO:0007669"/>
    <property type="project" value="UniProtKB-KW"/>
</dbReference>
<dbReference type="InterPro" id="IPR041635">
    <property type="entry name" value="Type_ISP_LLaBIII_C"/>
</dbReference>
<evidence type="ECO:0000256" key="3">
    <source>
        <dbReference type="ARBA" id="ARBA00022679"/>
    </source>
</evidence>
<evidence type="ECO:0000256" key="4">
    <source>
        <dbReference type="ARBA" id="ARBA00047942"/>
    </source>
</evidence>
<dbReference type="PRINTS" id="PR00507">
    <property type="entry name" value="N12N6MTFRASE"/>
</dbReference>
<feature type="domain" description="DNA methylase adenine-specific" evidence="5">
    <location>
        <begin position="346"/>
        <end position="385"/>
    </location>
</feature>
<proteinExistence type="predicted"/>
<dbReference type="PANTHER" id="PTHR33841:SF1">
    <property type="entry name" value="DNA METHYLTRANSFERASE A"/>
    <property type="match status" value="1"/>
</dbReference>
<gene>
    <name evidence="7" type="ORF">FNM00_16660</name>
</gene>
<dbReference type="Proteomes" id="UP000316988">
    <property type="component" value="Unassembled WGS sequence"/>
</dbReference>
<dbReference type="EMBL" id="VLNT01000022">
    <property type="protein sequence ID" value="TSD55543.1"/>
    <property type="molecule type" value="Genomic_DNA"/>
</dbReference>
<keyword evidence="2 7" id="KW-0489">Methyltransferase</keyword>
<evidence type="ECO:0000256" key="1">
    <source>
        <dbReference type="ARBA" id="ARBA00011900"/>
    </source>
</evidence>
<dbReference type="AlphaFoldDB" id="A0A554RN46"/>
<dbReference type="OrthoDB" id="9776021at2"/>
<evidence type="ECO:0000256" key="2">
    <source>
        <dbReference type="ARBA" id="ARBA00022603"/>
    </source>
</evidence>
<dbReference type="InterPro" id="IPR029063">
    <property type="entry name" value="SAM-dependent_MTases_sf"/>
</dbReference>
<comment type="catalytic activity">
    <reaction evidence="4">
        <text>a 2'-deoxyadenosine in DNA + S-adenosyl-L-methionine = an N(6)-methyl-2'-deoxyadenosine in DNA + S-adenosyl-L-homocysteine + H(+)</text>
        <dbReference type="Rhea" id="RHEA:15197"/>
        <dbReference type="Rhea" id="RHEA-COMP:12418"/>
        <dbReference type="Rhea" id="RHEA-COMP:12419"/>
        <dbReference type="ChEBI" id="CHEBI:15378"/>
        <dbReference type="ChEBI" id="CHEBI:57856"/>
        <dbReference type="ChEBI" id="CHEBI:59789"/>
        <dbReference type="ChEBI" id="CHEBI:90615"/>
        <dbReference type="ChEBI" id="CHEBI:90616"/>
        <dbReference type="EC" id="2.1.1.72"/>
    </reaction>
</comment>
<dbReference type="RefSeq" id="WP_143914671.1">
    <property type="nucleotide sequence ID" value="NZ_VLNT01000022.1"/>
</dbReference>
<dbReference type="Pfam" id="PF02384">
    <property type="entry name" value="N6_Mtase"/>
    <property type="match status" value="1"/>
</dbReference>